<dbReference type="AlphaFoldDB" id="W1N8A2"/>
<dbReference type="InterPro" id="IPR036514">
    <property type="entry name" value="SGNH_hydro_sf"/>
</dbReference>
<accession>W1N8A2</accession>
<dbReference type="EMBL" id="AVBC01000033">
    <property type="protein sequence ID" value="ERL51150.1"/>
    <property type="molecule type" value="Genomic_DNA"/>
</dbReference>
<keyword evidence="1" id="KW-0812">Transmembrane</keyword>
<reference evidence="2 3" key="1">
    <citation type="submission" date="2013-08" db="EMBL/GenBank/DDBJ databases">
        <title>draft genome of Halomonas huanghegensis, strain BJGMM-B45T.</title>
        <authorList>
            <person name="Miao C."/>
            <person name="Wan Y."/>
            <person name="Jin W."/>
        </authorList>
    </citation>
    <scope>NUCLEOTIDE SEQUENCE [LARGE SCALE GENOMIC DNA]</scope>
    <source>
        <strain evidence="2 3">BJGMM-B45</strain>
    </source>
</reference>
<sequence length="466" mass="49704">MVSLFQHARWAHDLCIDLKEFIAMNRSTLSLFATMLLTIALVTGAAIPSASAATTTPEWVATWQASPQPVWEEDFLFPTHIPTSLHNQTVRQVARLSLGGQRLRIVLSNAYGTQPLTVGKATVALPQQDGAVISTSLSTVTFGGQQAATVLPGASLISDPVDLAVAALAQVSVSLYLPNVTPIHTFHWDGRQTGWIVPGDQTTAAEFQMADDSAQTTTARLLLTGIQVETDQAARVVVAIGDSITDGATASLDNDSRWPDFLAARLAPHGVAVVNAGISGARLLSDGMGVNALARFERDVLAQPGASNVIVMLGINDIGWPDTAFAPDASPPTLDSLIAGYRQLIEQAHNRGMHVTGATLTPFEGALPGTPLSDYYNSDKEALRQQANDWIRHSGAFDAVIDFDAVLRAPDNPTRIARLYDSGDRLHPGDTGNRAMAEAVDLEALLPDFESETLLNQSSAMKEISQ</sequence>
<dbReference type="SUPFAM" id="SSF52266">
    <property type="entry name" value="SGNH hydrolase"/>
    <property type="match status" value="1"/>
</dbReference>
<comment type="caution">
    <text evidence="2">The sequence shown here is derived from an EMBL/GenBank/DDBJ whole genome shotgun (WGS) entry which is preliminary data.</text>
</comment>
<evidence type="ECO:0000313" key="2">
    <source>
        <dbReference type="EMBL" id="ERL51150.1"/>
    </source>
</evidence>
<dbReference type="eggNOG" id="COG2755">
    <property type="taxonomic scope" value="Bacteria"/>
</dbReference>
<keyword evidence="1" id="KW-1133">Transmembrane helix</keyword>
<dbReference type="PANTHER" id="PTHR43784">
    <property type="entry name" value="GDSL-LIKE LIPASE/ACYLHYDROLASE, PUTATIVE (AFU_ORTHOLOGUE AFUA_2G00820)-RELATED"/>
    <property type="match status" value="1"/>
</dbReference>
<feature type="transmembrane region" description="Helical" evidence="1">
    <location>
        <begin position="29"/>
        <end position="47"/>
    </location>
</feature>
<organism evidence="2 3">
    <name type="scientific">Halomonas huangheensis</name>
    <dbReference type="NCBI Taxonomy" id="1178482"/>
    <lineage>
        <taxon>Bacteria</taxon>
        <taxon>Pseudomonadati</taxon>
        <taxon>Pseudomonadota</taxon>
        <taxon>Gammaproteobacteria</taxon>
        <taxon>Oceanospirillales</taxon>
        <taxon>Halomonadaceae</taxon>
        <taxon>Halomonas</taxon>
    </lineage>
</organism>
<dbReference type="InterPro" id="IPR001087">
    <property type="entry name" value="GDSL"/>
</dbReference>
<keyword evidence="1" id="KW-0472">Membrane</keyword>
<proteinExistence type="predicted"/>
<dbReference type="CDD" id="cd01830">
    <property type="entry name" value="XynE_like"/>
    <property type="match status" value="1"/>
</dbReference>
<dbReference type="PATRIC" id="fig|1178482.3.peg.2109"/>
<dbReference type="Proteomes" id="UP000019113">
    <property type="component" value="Unassembled WGS sequence"/>
</dbReference>
<dbReference type="PANTHER" id="PTHR43784:SF2">
    <property type="entry name" value="GDSL-LIKE LIPASE_ACYLHYDROLASE, PUTATIVE (AFU_ORTHOLOGUE AFUA_2G00820)-RELATED"/>
    <property type="match status" value="1"/>
</dbReference>
<dbReference type="Gene3D" id="3.40.50.1110">
    <property type="entry name" value="SGNH hydrolase"/>
    <property type="match status" value="1"/>
</dbReference>
<dbReference type="Pfam" id="PF00657">
    <property type="entry name" value="Lipase_GDSL"/>
    <property type="match status" value="1"/>
</dbReference>
<evidence type="ECO:0000256" key="1">
    <source>
        <dbReference type="SAM" id="Phobius"/>
    </source>
</evidence>
<dbReference type="STRING" id="1178482.AR456_01385"/>
<dbReference type="InterPro" id="IPR053140">
    <property type="entry name" value="GDSL_Rv0518-like"/>
</dbReference>
<evidence type="ECO:0000313" key="3">
    <source>
        <dbReference type="Proteomes" id="UP000019113"/>
    </source>
</evidence>
<protein>
    <submittedName>
        <fullName evidence="2">Uncharacterized protein</fullName>
    </submittedName>
</protein>
<keyword evidence="3" id="KW-1185">Reference proteome</keyword>
<name>W1N8A2_9GAMM</name>
<dbReference type="GO" id="GO:0016788">
    <property type="term" value="F:hydrolase activity, acting on ester bonds"/>
    <property type="evidence" value="ECO:0007669"/>
    <property type="project" value="InterPro"/>
</dbReference>
<gene>
    <name evidence="2" type="ORF">BJB45_14695</name>
</gene>